<sequence length="288" mass="33287">MSLAVNRLNTLYSKLIRVNNGFLPQYKFYCSNNKENPPPAPGDKGFLSKIFYGQSLSSDGTEQQSHSSLLSDNGKIYEIVFHRTRCGEMDSYMKAYKNYVGVVEKFNPNVELLGSWNIIYGDQDQAVHLWKYDNGFEDVDKMINVSVTNNEFKAASNEVGKMCSRRKAILTRAFSYWGDPTPRDGNHIYDMRRYILKPGTVLEWGNAWAKGINYRKDFNQNVCGFFTQVGQLYVVYHFWAYEGMSGRNDIRKRTWSKPGWDQTVSYTVPLLREMKSQIMVPTELSKLK</sequence>
<evidence type="ECO:0000256" key="1">
    <source>
        <dbReference type="ARBA" id="ARBA00005291"/>
    </source>
</evidence>
<dbReference type="AlphaFoldDB" id="A0A0K0E1E9"/>
<evidence type="ECO:0000259" key="2">
    <source>
        <dbReference type="Pfam" id="PF07978"/>
    </source>
</evidence>
<dbReference type="PANTHER" id="PTHR21017">
    <property type="entry name" value="NIPSNAP-RELATED"/>
    <property type="match status" value="1"/>
</dbReference>
<dbReference type="GO" id="GO:0000423">
    <property type="term" value="P:mitophagy"/>
    <property type="evidence" value="ECO:0007669"/>
    <property type="project" value="UniProtKB-ARBA"/>
</dbReference>
<evidence type="ECO:0000313" key="5">
    <source>
        <dbReference type="WBParaSite" id="TCONS_00009997.p1"/>
    </source>
</evidence>
<feature type="domain" description="NIPSNAP" evidence="2">
    <location>
        <begin position="189"/>
        <end position="286"/>
    </location>
</feature>
<dbReference type="PANTHER" id="PTHR21017:SF17">
    <property type="entry name" value="PROTEIN NIPSNAP"/>
    <property type="match status" value="1"/>
</dbReference>
<dbReference type="GO" id="GO:0005739">
    <property type="term" value="C:mitochondrion"/>
    <property type="evidence" value="ECO:0007669"/>
    <property type="project" value="TreeGrafter"/>
</dbReference>
<keyword evidence="3" id="KW-1185">Reference proteome</keyword>
<dbReference type="InterPro" id="IPR011008">
    <property type="entry name" value="Dimeric_a/b-barrel"/>
</dbReference>
<dbReference type="Proteomes" id="UP000035681">
    <property type="component" value="Unplaced"/>
</dbReference>
<protein>
    <submittedName>
        <fullName evidence="4 5">NIPSNAP domain-containing protein</fullName>
    </submittedName>
</protein>
<dbReference type="STRING" id="6248.A0A0K0E1E9"/>
<dbReference type="Gene3D" id="3.30.70.100">
    <property type="match status" value="2"/>
</dbReference>
<name>A0A0K0E1E9_STRER</name>
<dbReference type="InterPro" id="IPR012577">
    <property type="entry name" value="NIPSNAP"/>
</dbReference>
<dbReference type="SUPFAM" id="SSF54909">
    <property type="entry name" value="Dimeric alpha+beta barrel"/>
    <property type="match status" value="2"/>
</dbReference>
<dbReference type="WBParaSite" id="TCONS_00009997.p1">
    <property type="protein sequence ID" value="TCONS_00009997.p1"/>
    <property type="gene ID" value="XLOC_007694"/>
</dbReference>
<organism evidence="4">
    <name type="scientific">Strongyloides stercoralis</name>
    <name type="common">Threadworm</name>
    <dbReference type="NCBI Taxonomy" id="6248"/>
    <lineage>
        <taxon>Eukaryota</taxon>
        <taxon>Metazoa</taxon>
        <taxon>Ecdysozoa</taxon>
        <taxon>Nematoda</taxon>
        <taxon>Chromadorea</taxon>
        <taxon>Rhabditida</taxon>
        <taxon>Tylenchina</taxon>
        <taxon>Panagrolaimomorpha</taxon>
        <taxon>Strongyloidoidea</taxon>
        <taxon>Strongyloididae</taxon>
        <taxon>Strongyloides</taxon>
    </lineage>
</organism>
<dbReference type="Pfam" id="PF07978">
    <property type="entry name" value="NIPSNAP"/>
    <property type="match status" value="1"/>
</dbReference>
<dbReference type="WBParaSite" id="SSTP_0000331500.1">
    <property type="protein sequence ID" value="SSTP_0000331500.1"/>
    <property type="gene ID" value="SSTP_0000331500"/>
</dbReference>
<comment type="similarity">
    <text evidence="1">Belongs to the NipSnap family.</text>
</comment>
<accession>A0A0K0E1E9</accession>
<dbReference type="InterPro" id="IPR051557">
    <property type="entry name" value="NipSnap_domain"/>
</dbReference>
<evidence type="ECO:0000313" key="3">
    <source>
        <dbReference type="Proteomes" id="UP000035681"/>
    </source>
</evidence>
<proteinExistence type="inferred from homology"/>
<dbReference type="FunFam" id="3.30.70.100:FF:000003">
    <property type="entry name" value="Protein NipSnap homolog 2"/>
    <property type="match status" value="1"/>
</dbReference>
<reference evidence="4" key="1">
    <citation type="submission" date="2015-08" db="UniProtKB">
        <authorList>
            <consortium name="WormBaseParasite"/>
        </authorList>
    </citation>
    <scope>IDENTIFICATION</scope>
</reference>
<evidence type="ECO:0000313" key="4">
    <source>
        <dbReference type="WBParaSite" id="SSTP_0000331500.1"/>
    </source>
</evidence>